<protein>
    <submittedName>
        <fullName evidence="11">High mobility group protein DSP1</fullName>
    </submittedName>
</protein>
<feature type="compositionally biased region" description="Basic and acidic residues" evidence="9">
    <location>
        <begin position="217"/>
        <end position="237"/>
    </location>
</feature>
<sequence length="286" mass="33443">SYSQPPGVAMGEDREDRWQPVADREDRWHPVEDWWSSHDHHIFPYKMPQNAGGGSSGGGSYSQPPGHWWYPNPSAPLHIPQPSRGAMPKQVKSDVKPRGRMTAYAFFVQICREEHKKKHPDEHVVFAEFSKKCAERWKSMSDKEKKRFHELADKDKQRYETEMKDYTPSENDKRRGKKRKMKDPNAPKRPLTAFFLFSNVERSKVKEINPEYTAGDTSKELGRRWSEADPSVKSKYQELADKDKARYDREMSEYKLKGKFTSAAQRAKEEEEAELDDDEEEEDDVE</sequence>
<reference evidence="11" key="1">
    <citation type="journal article" date="2014" name="PLoS ONE">
        <title>Transcriptome-Based Identification of ABC Transporters in the Western Tarnished Plant Bug Lygus hesperus.</title>
        <authorList>
            <person name="Hull J.J."/>
            <person name="Chaney K."/>
            <person name="Geib S.M."/>
            <person name="Fabrick J.A."/>
            <person name="Brent C.S."/>
            <person name="Walsh D."/>
            <person name="Lavine L.C."/>
        </authorList>
    </citation>
    <scope>NUCLEOTIDE SEQUENCE</scope>
</reference>
<gene>
    <name evidence="11" type="primary">Dsp1_1</name>
    <name evidence="11" type="ORF">CM83_27865</name>
</gene>
<comment type="similarity">
    <text evidence="3">Belongs to the HMGB family.</text>
</comment>
<dbReference type="FunFam" id="1.10.30.10:FF:000016">
    <property type="entry name" value="FACT complex subunit SSRP1"/>
    <property type="match status" value="1"/>
</dbReference>
<comment type="subcellular location">
    <subcellularLocation>
        <location evidence="2">Chromosome</location>
    </subcellularLocation>
    <subcellularLocation>
        <location evidence="1">Nucleus</location>
    </subcellularLocation>
</comment>
<evidence type="ECO:0000256" key="3">
    <source>
        <dbReference type="ARBA" id="ARBA00008774"/>
    </source>
</evidence>
<dbReference type="GO" id="GO:0003677">
    <property type="term" value="F:DNA binding"/>
    <property type="evidence" value="ECO:0007669"/>
    <property type="project" value="UniProtKB-UniRule"/>
</dbReference>
<dbReference type="PANTHER" id="PTHR48112:SF32">
    <property type="entry name" value="HIGH MOBILITY GROUP PROTEIN B3"/>
    <property type="match status" value="1"/>
</dbReference>
<feature type="region of interest" description="Disordered" evidence="9">
    <location>
        <begin position="211"/>
        <end position="237"/>
    </location>
</feature>
<dbReference type="Gene3D" id="1.10.30.10">
    <property type="entry name" value="High mobility group box domain"/>
    <property type="match status" value="2"/>
</dbReference>
<dbReference type="InterPro" id="IPR036910">
    <property type="entry name" value="HMG_box_dom_sf"/>
</dbReference>
<accession>A0A0A9W1X5</accession>
<keyword evidence="6 8" id="KW-0238">DNA-binding</keyword>
<organism evidence="11">
    <name type="scientific">Lygus hesperus</name>
    <name type="common">Western plant bug</name>
    <dbReference type="NCBI Taxonomy" id="30085"/>
    <lineage>
        <taxon>Eukaryota</taxon>
        <taxon>Metazoa</taxon>
        <taxon>Ecdysozoa</taxon>
        <taxon>Arthropoda</taxon>
        <taxon>Hexapoda</taxon>
        <taxon>Insecta</taxon>
        <taxon>Pterygota</taxon>
        <taxon>Neoptera</taxon>
        <taxon>Paraneoptera</taxon>
        <taxon>Hemiptera</taxon>
        <taxon>Heteroptera</taxon>
        <taxon>Panheteroptera</taxon>
        <taxon>Cimicomorpha</taxon>
        <taxon>Miridae</taxon>
        <taxon>Mirini</taxon>
        <taxon>Lygus</taxon>
    </lineage>
</organism>
<evidence type="ECO:0000256" key="9">
    <source>
        <dbReference type="SAM" id="MobiDB-lite"/>
    </source>
</evidence>
<keyword evidence="5" id="KW-0677">Repeat</keyword>
<evidence type="ECO:0000313" key="11">
    <source>
        <dbReference type="EMBL" id="JAG01421.1"/>
    </source>
</evidence>
<dbReference type="SMART" id="SM00398">
    <property type="entry name" value="HMG"/>
    <property type="match status" value="2"/>
</dbReference>
<dbReference type="SUPFAM" id="SSF47095">
    <property type="entry name" value="HMG-box"/>
    <property type="match status" value="2"/>
</dbReference>
<dbReference type="GO" id="GO:0005634">
    <property type="term" value="C:nucleus"/>
    <property type="evidence" value="ECO:0007669"/>
    <property type="project" value="UniProtKB-SubCell"/>
</dbReference>
<feature type="compositionally biased region" description="Acidic residues" evidence="9">
    <location>
        <begin position="270"/>
        <end position="286"/>
    </location>
</feature>
<feature type="non-terminal residue" evidence="11">
    <location>
        <position position="1"/>
    </location>
</feature>
<feature type="DNA-binding region" description="HMG box" evidence="8">
    <location>
        <begin position="97"/>
        <end position="167"/>
    </location>
</feature>
<dbReference type="PROSITE" id="PS50118">
    <property type="entry name" value="HMG_BOX_2"/>
    <property type="match status" value="2"/>
</dbReference>
<keyword evidence="4" id="KW-0158">Chromosome</keyword>
<feature type="domain" description="HMG box" evidence="10">
    <location>
        <begin position="187"/>
        <end position="255"/>
    </location>
</feature>
<name>A0A0A9W1X5_LYGHE</name>
<evidence type="ECO:0000256" key="8">
    <source>
        <dbReference type="PROSITE-ProRule" id="PRU00267"/>
    </source>
</evidence>
<dbReference type="PANTHER" id="PTHR48112">
    <property type="entry name" value="HIGH MOBILITY GROUP PROTEIN DSP1"/>
    <property type="match status" value="1"/>
</dbReference>
<reference evidence="11" key="2">
    <citation type="submission" date="2014-07" db="EMBL/GenBank/DDBJ databases">
        <authorList>
            <person name="Hull J."/>
        </authorList>
    </citation>
    <scope>NUCLEOTIDE SEQUENCE</scope>
</reference>
<dbReference type="FunFam" id="1.10.30.10:FF:000013">
    <property type="entry name" value="High mobility group protein B3"/>
    <property type="match status" value="1"/>
</dbReference>
<evidence type="ECO:0000256" key="5">
    <source>
        <dbReference type="ARBA" id="ARBA00022737"/>
    </source>
</evidence>
<feature type="region of interest" description="Disordered" evidence="9">
    <location>
        <begin position="147"/>
        <end position="190"/>
    </location>
</feature>
<evidence type="ECO:0000256" key="6">
    <source>
        <dbReference type="ARBA" id="ARBA00023125"/>
    </source>
</evidence>
<feature type="region of interest" description="Disordered" evidence="9">
    <location>
        <begin position="258"/>
        <end position="286"/>
    </location>
</feature>
<dbReference type="InterPro" id="IPR050342">
    <property type="entry name" value="HMGB"/>
</dbReference>
<evidence type="ECO:0000256" key="4">
    <source>
        <dbReference type="ARBA" id="ARBA00022454"/>
    </source>
</evidence>
<evidence type="ECO:0000256" key="1">
    <source>
        <dbReference type="ARBA" id="ARBA00004123"/>
    </source>
</evidence>
<feature type="domain" description="HMG box" evidence="10">
    <location>
        <begin position="97"/>
        <end position="167"/>
    </location>
</feature>
<dbReference type="EMBL" id="GBHO01042183">
    <property type="protein sequence ID" value="JAG01421.1"/>
    <property type="molecule type" value="Transcribed_RNA"/>
</dbReference>
<dbReference type="Pfam" id="PF00505">
    <property type="entry name" value="HMG_box"/>
    <property type="match status" value="1"/>
</dbReference>
<dbReference type="CDD" id="cd21978">
    <property type="entry name" value="HMG-box_HMGB_rpt1"/>
    <property type="match status" value="1"/>
</dbReference>
<feature type="DNA-binding region" description="HMG box" evidence="8">
    <location>
        <begin position="187"/>
        <end position="255"/>
    </location>
</feature>
<dbReference type="PRINTS" id="PR00886">
    <property type="entry name" value="HIGHMOBLTY12"/>
</dbReference>
<feature type="compositionally biased region" description="Basic and acidic residues" evidence="9">
    <location>
        <begin position="147"/>
        <end position="173"/>
    </location>
</feature>
<evidence type="ECO:0000256" key="7">
    <source>
        <dbReference type="ARBA" id="ARBA00023242"/>
    </source>
</evidence>
<dbReference type="Pfam" id="PF09011">
    <property type="entry name" value="HMG_box_2"/>
    <property type="match status" value="1"/>
</dbReference>
<evidence type="ECO:0000256" key="2">
    <source>
        <dbReference type="ARBA" id="ARBA00004286"/>
    </source>
</evidence>
<evidence type="ECO:0000259" key="10">
    <source>
        <dbReference type="PROSITE" id="PS50118"/>
    </source>
</evidence>
<proteinExistence type="inferred from homology"/>
<dbReference type="GO" id="GO:0005694">
    <property type="term" value="C:chromosome"/>
    <property type="evidence" value="ECO:0007669"/>
    <property type="project" value="UniProtKB-SubCell"/>
</dbReference>
<dbReference type="InterPro" id="IPR009071">
    <property type="entry name" value="HMG_box_dom"/>
</dbReference>
<dbReference type="AlphaFoldDB" id="A0A0A9W1X5"/>
<keyword evidence="7 8" id="KW-0539">Nucleus</keyword>